<evidence type="ECO:0000256" key="7">
    <source>
        <dbReference type="ARBA" id="ARBA00047899"/>
    </source>
</evidence>
<feature type="compositionally biased region" description="Basic residues" evidence="11">
    <location>
        <begin position="306"/>
        <end position="316"/>
    </location>
</feature>
<evidence type="ECO:0000256" key="5">
    <source>
        <dbReference type="ARBA" id="ARBA00022777"/>
    </source>
</evidence>
<protein>
    <recommendedName>
        <fullName evidence="1">non-specific serine/threonine protein kinase</fullName>
        <ecNumber evidence="1">2.7.11.1</ecNumber>
    </recommendedName>
</protein>
<evidence type="ECO:0000256" key="6">
    <source>
        <dbReference type="ARBA" id="ARBA00022840"/>
    </source>
</evidence>
<dbReference type="PROSITE" id="PS50011">
    <property type="entry name" value="PROTEIN_KINASE_DOM"/>
    <property type="match status" value="1"/>
</dbReference>
<dbReference type="GO" id="GO:0005524">
    <property type="term" value="F:ATP binding"/>
    <property type="evidence" value="ECO:0007669"/>
    <property type="project" value="UniProtKB-UniRule"/>
</dbReference>
<feature type="compositionally biased region" description="Gly residues" evidence="11">
    <location>
        <begin position="123"/>
        <end position="146"/>
    </location>
</feature>
<dbReference type="InterPro" id="IPR017441">
    <property type="entry name" value="Protein_kinase_ATP_BS"/>
</dbReference>
<feature type="region of interest" description="Disordered" evidence="11">
    <location>
        <begin position="212"/>
        <end position="316"/>
    </location>
</feature>
<dbReference type="InterPro" id="IPR008271">
    <property type="entry name" value="Ser/Thr_kinase_AS"/>
</dbReference>
<dbReference type="InParanoid" id="A0A2V0PML0"/>
<keyword evidence="6 9" id="KW-0067">ATP-binding</keyword>
<dbReference type="SMART" id="SM00220">
    <property type="entry name" value="S_TKc"/>
    <property type="match status" value="1"/>
</dbReference>
<dbReference type="SUPFAM" id="SSF56112">
    <property type="entry name" value="Protein kinase-like (PK-like)"/>
    <property type="match status" value="1"/>
</dbReference>
<dbReference type="STRING" id="307507.A0A2V0PML0"/>
<comment type="catalytic activity">
    <reaction evidence="7">
        <text>L-threonyl-[protein] + ATP = O-phospho-L-threonyl-[protein] + ADP + H(+)</text>
        <dbReference type="Rhea" id="RHEA:46608"/>
        <dbReference type="Rhea" id="RHEA-COMP:11060"/>
        <dbReference type="Rhea" id="RHEA-COMP:11605"/>
        <dbReference type="ChEBI" id="CHEBI:15378"/>
        <dbReference type="ChEBI" id="CHEBI:30013"/>
        <dbReference type="ChEBI" id="CHEBI:30616"/>
        <dbReference type="ChEBI" id="CHEBI:61977"/>
        <dbReference type="ChEBI" id="CHEBI:456216"/>
        <dbReference type="EC" id="2.7.11.1"/>
    </reaction>
</comment>
<feature type="binding site" evidence="9">
    <location>
        <position position="81"/>
    </location>
    <ligand>
        <name>ATP</name>
        <dbReference type="ChEBI" id="CHEBI:30616"/>
    </ligand>
</feature>
<dbReference type="PANTHER" id="PTHR45998:SF2">
    <property type="entry name" value="SERINE_THREONINE-PROTEIN KINASE 16"/>
    <property type="match status" value="1"/>
</dbReference>
<accession>A0A2V0PML0</accession>
<feature type="region of interest" description="Disordered" evidence="11">
    <location>
        <begin position="123"/>
        <end position="147"/>
    </location>
</feature>
<reference evidence="13 14" key="1">
    <citation type="journal article" date="2018" name="Sci. Rep.">
        <title>Raphidocelis subcapitata (=Pseudokirchneriella subcapitata) provides an insight into genome evolution and environmental adaptations in the Sphaeropleales.</title>
        <authorList>
            <person name="Suzuki S."/>
            <person name="Yamaguchi H."/>
            <person name="Nakajima N."/>
            <person name="Kawachi M."/>
        </authorList>
    </citation>
    <scope>NUCLEOTIDE SEQUENCE [LARGE SCALE GENOMIC DNA]</scope>
    <source>
        <strain evidence="13 14">NIES-35</strain>
    </source>
</reference>
<proteinExistence type="inferred from homology"/>
<evidence type="ECO:0000256" key="3">
    <source>
        <dbReference type="ARBA" id="ARBA00022679"/>
    </source>
</evidence>
<keyword evidence="14" id="KW-1185">Reference proteome</keyword>
<evidence type="ECO:0000313" key="14">
    <source>
        <dbReference type="Proteomes" id="UP000247498"/>
    </source>
</evidence>
<organism evidence="13 14">
    <name type="scientific">Raphidocelis subcapitata</name>
    <dbReference type="NCBI Taxonomy" id="307507"/>
    <lineage>
        <taxon>Eukaryota</taxon>
        <taxon>Viridiplantae</taxon>
        <taxon>Chlorophyta</taxon>
        <taxon>core chlorophytes</taxon>
        <taxon>Chlorophyceae</taxon>
        <taxon>CS clade</taxon>
        <taxon>Sphaeropleales</taxon>
        <taxon>Selenastraceae</taxon>
        <taxon>Raphidocelis</taxon>
    </lineage>
</organism>
<evidence type="ECO:0000256" key="4">
    <source>
        <dbReference type="ARBA" id="ARBA00022741"/>
    </source>
</evidence>
<dbReference type="Pfam" id="PF00069">
    <property type="entry name" value="Pkinase"/>
    <property type="match status" value="2"/>
</dbReference>
<dbReference type="PROSITE" id="PS00108">
    <property type="entry name" value="PROTEIN_KINASE_ST"/>
    <property type="match status" value="1"/>
</dbReference>
<evidence type="ECO:0000256" key="2">
    <source>
        <dbReference type="ARBA" id="ARBA00022527"/>
    </source>
</evidence>
<sequence>MSQDLLTLIERVWELICECLAGLLSGPSLLGLGRAEIVAVGDRRFRVIRQLGEGGYAFVHLVRELPTPQRPLVEDEPLALKRVFAASGERLRDAQREIETTRALAHPNCLPLLAHAAADAGAPGAGGGGGGARGQGQGQGQGGGGRTVSMLFPAFEDGTLAEEVARLAAAGRRLGTADVLDIFEQVVAAVAHMHGRGLAHRDVKPHNVLIVRPEHNAPRGGTSLFDGSGDEGGGSDLSDADAAELGQPPDGRGGSSSPRRRQPPPPQQQQQLQPQPQRPQQGHEGGGSAPPPPPPPPRRPADGRPRRPRGRRRRRYGAVLMDFGSARPAAAAVTTRLEALALQEDAEAHCTATYRAPELFDVATYSTLDGRVDVWSLGCTLYHMMYGASPFQAALDRGASLPLAVMSCRIPWPQPPAPRYPPELHELVNACLATDPAARPAAGELLARARALRRRALPEPGPGLHGAR</sequence>
<feature type="domain" description="Protein kinase" evidence="12">
    <location>
        <begin position="45"/>
        <end position="452"/>
    </location>
</feature>
<dbReference type="OrthoDB" id="248923at2759"/>
<name>A0A2V0PML0_9CHLO</name>
<comment type="caution">
    <text evidence="13">The sequence shown here is derived from an EMBL/GenBank/DDBJ whole genome shotgun (WGS) entry which is preliminary data.</text>
</comment>
<keyword evidence="4 9" id="KW-0547">Nucleotide-binding</keyword>
<evidence type="ECO:0000256" key="11">
    <source>
        <dbReference type="SAM" id="MobiDB-lite"/>
    </source>
</evidence>
<evidence type="ECO:0000256" key="10">
    <source>
        <dbReference type="RuleBase" id="RU000304"/>
    </source>
</evidence>
<dbReference type="InterPro" id="IPR000719">
    <property type="entry name" value="Prot_kinase_dom"/>
</dbReference>
<evidence type="ECO:0000256" key="8">
    <source>
        <dbReference type="ARBA" id="ARBA00048679"/>
    </source>
</evidence>
<evidence type="ECO:0000259" key="12">
    <source>
        <dbReference type="PROSITE" id="PS50011"/>
    </source>
</evidence>
<dbReference type="Gene3D" id="1.10.510.10">
    <property type="entry name" value="Transferase(Phosphotransferase) domain 1"/>
    <property type="match status" value="1"/>
</dbReference>
<evidence type="ECO:0000256" key="1">
    <source>
        <dbReference type="ARBA" id="ARBA00012513"/>
    </source>
</evidence>
<dbReference type="EC" id="2.7.11.1" evidence="1"/>
<dbReference type="FunCoup" id="A0A2V0PML0">
    <property type="interactions" value="2061"/>
</dbReference>
<dbReference type="InterPro" id="IPR052239">
    <property type="entry name" value="Ser/Thr-specific_kinases"/>
</dbReference>
<feature type="compositionally biased region" description="Pro residues" evidence="11">
    <location>
        <begin position="289"/>
        <end position="298"/>
    </location>
</feature>
<evidence type="ECO:0000256" key="9">
    <source>
        <dbReference type="PROSITE-ProRule" id="PRU10141"/>
    </source>
</evidence>
<gene>
    <name evidence="13" type="ORF">Rsub_12104</name>
</gene>
<keyword evidence="3" id="KW-0808">Transferase</keyword>
<dbReference type="AlphaFoldDB" id="A0A2V0PML0"/>
<dbReference type="InterPro" id="IPR011009">
    <property type="entry name" value="Kinase-like_dom_sf"/>
</dbReference>
<dbReference type="Proteomes" id="UP000247498">
    <property type="component" value="Unassembled WGS sequence"/>
</dbReference>
<comment type="similarity">
    <text evidence="10">Belongs to the protein kinase superfamily.</text>
</comment>
<dbReference type="PROSITE" id="PS00107">
    <property type="entry name" value="PROTEIN_KINASE_ATP"/>
    <property type="match status" value="1"/>
</dbReference>
<feature type="compositionally biased region" description="Low complexity" evidence="11">
    <location>
        <begin position="268"/>
        <end position="282"/>
    </location>
</feature>
<dbReference type="PANTHER" id="PTHR45998">
    <property type="entry name" value="SERINE/THREONINE-PROTEIN KINASE 16"/>
    <property type="match status" value="1"/>
</dbReference>
<evidence type="ECO:0000313" key="13">
    <source>
        <dbReference type="EMBL" id="GBF99323.1"/>
    </source>
</evidence>
<keyword evidence="2 10" id="KW-0723">Serine/threonine-protein kinase</keyword>
<dbReference type="EMBL" id="BDRX01000153">
    <property type="protein sequence ID" value="GBF99323.1"/>
    <property type="molecule type" value="Genomic_DNA"/>
</dbReference>
<dbReference type="GO" id="GO:0005737">
    <property type="term" value="C:cytoplasm"/>
    <property type="evidence" value="ECO:0007669"/>
    <property type="project" value="TreeGrafter"/>
</dbReference>
<dbReference type="GO" id="GO:0004674">
    <property type="term" value="F:protein serine/threonine kinase activity"/>
    <property type="evidence" value="ECO:0007669"/>
    <property type="project" value="UniProtKB-KW"/>
</dbReference>
<comment type="catalytic activity">
    <reaction evidence="8">
        <text>L-seryl-[protein] + ATP = O-phospho-L-seryl-[protein] + ADP + H(+)</text>
        <dbReference type="Rhea" id="RHEA:17989"/>
        <dbReference type="Rhea" id="RHEA-COMP:9863"/>
        <dbReference type="Rhea" id="RHEA-COMP:11604"/>
        <dbReference type="ChEBI" id="CHEBI:15378"/>
        <dbReference type="ChEBI" id="CHEBI:29999"/>
        <dbReference type="ChEBI" id="CHEBI:30616"/>
        <dbReference type="ChEBI" id="CHEBI:83421"/>
        <dbReference type="ChEBI" id="CHEBI:456216"/>
        <dbReference type="EC" id="2.7.11.1"/>
    </reaction>
</comment>
<dbReference type="Gene3D" id="3.30.200.20">
    <property type="entry name" value="Phosphorylase Kinase, domain 1"/>
    <property type="match status" value="1"/>
</dbReference>
<keyword evidence="5 13" id="KW-0418">Kinase</keyword>